<proteinExistence type="predicted"/>
<keyword evidence="2" id="KW-0808">Transferase</keyword>
<dbReference type="GO" id="GO:0003723">
    <property type="term" value="F:RNA binding"/>
    <property type="evidence" value="ECO:0007669"/>
    <property type="project" value="UniProtKB-KW"/>
</dbReference>
<dbReference type="KEGG" id="mans:FRW55_00065"/>
<organism evidence="2 3">
    <name type="scientific">Mycoplasma anserisalpingitidis</name>
    <dbReference type="NCBI Taxonomy" id="519450"/>
    <lineage>
        <taxon>Bacteria</taxon>
        <taxon>Bacillati</taxon>
        <taxon>Mycoplasmatota</taxon>
        <taxon>Mollicutes</taxon>
        <taxon>Mycoplasmataceae</taxon>
        <taxon>Mycoplasma</taxon>
    </lineage>
</organism>
<evidence type="ECO:0000313" key="3">
    <source>
        <dbReference type="Proteomes" id="UP000318927"/>
    </source>
</evidence>
<dbReference type="SUPFAM" id="SSF52374">
    <property type="entry name" value="Nucleotidylyl transferase"/>
    <property type="match status" value="1"/>
</dbReference>
<name>A0A5B8JBJ6_9MOLU</name>
<dbReference type="PANTHER" id="PTHR37825:SF1">
    <property type="entry name" value="TRNA(MET) CYTIDINE ACETATE LIGASE"/>
    <property type="match status" value="1"/>
</dbReference>
<dbReference type="RefSeq" id="WP_146368220.1">
    <property type="nucleotide sequence ID" value="NZ_CP042295.1"/>
</dbReference>
<dbReference type="Gene3D" id="3.40.50.620">
    <property type="entry name" value="HUPs"/>
    <property type="match status" value="1"/>
</dbReference>
<reference evidence="2 3" key="1">
    <citation type="journal article" date="2019" name="Microbiol. Resour. Announc.">
        <title>Complete Genome Sequences of Three Mycoplasma anserisalpingitis (Mycoplasma sp. 1220) Strains.</title>
        <authorList>
            <person name="Grozner D."/>
            <person name="Forro B."/>
            <person name="Kovacs A.B."/>
            <person name="Marton S."/>
            <person name="Banyai K."/>
            <person name="Kreizinger Z."/>
            <person name="Sulyok K.M."/>
            <person name="Gyuranecz M."/>
        </authorList>
    </citation>
    <scope>NUCLEOTIDE SEQUENCE [LARGE SCALE GENOMIC DNA]</scope>
    <source>
        <strain evidence="2 3">ATCC:BAA-2147</strain>
    </source>
</reference>
<evidence type="ECO:0000256" key="1">
    <source>
        <dbReference type="ARBA" id="ARBA00022884"/>
    </source>
</evidence>
<sequence>MFNNKIKVGIIAEYNPFHNGHIFQINWIKKQFPNSKIIVALSKKYTQRGELAILSYRKRKKIAKSYGVSKVIPLNVMDTSQAAHIFAQRAIFKLNKQGINYLVFGCESSDINIFIECANLIKNNLDKYNFLVKKYLKEKGNSFPKATNLALQELSGRNIELPNDILANEYVKTIIFNNLDIIPLTHERTVNYHSLDVNDKFASATKIRDMFHNGEDFSKFTPVPRKWFIKKTIQNSYQKLQKIIRNSSPEKLRKYKMVDEGIENLFKKHIESSDYDSFVQKCVSKRYTSSRIKRTLLFILLKIKK</sequence>
<dbReference type="InterPro" id="IPR004821">
    <property type="entry name" value="Cyt_trans-like"/>
</dbReference>
<dbReference type="AlphaFoldDB" id="A0A5B8JBJ6"/>
<dbReference type="OrthoDB" id="9769796at2"/>
<protein>
    <submittedName>
        <fullName evidence="2">Nucleotidyltransferase</fullName>
    </submittedName>
</protein>
<gene>
    <name evidence="2" type="ORF">FRW55_00065</name>
</gene>
<dbReference type="NCBIfam" id="TIGR00125">
    <property type="entry name" value="cyt_tran_rel"/>
    <property type="match status" value="1"/>
</dbReference>
<dbReference type="EMBL" id="CP042295">
    <property type="protein sequence ID" value="QDY86573.1"/>
    <property type="molecule type" value="Genomic_DNA"/>
</dbReference>
<dbReference type="NCBIfam" id="NF010192">
    <property type="entry name" value="PRK13671.1"/>
    <property type="match status" value="1"/>
</dbReference>
<dbReference type="Pfam" id="PF05636">
    <property type="entry name" value="HIGH_NTase1"/>
    <property type="match status" value="1"/>
</dbReference>
<dbReference type="InterPro" id="IPR008513">
    <property type="entry name" value="tRNA(Met)_cyd_acetate_ligase"/>
</dbReference>
<keyword evidence="3" id="KW-1185">Reference proteome</keyword>
<dbReference type="InterPro" id="IPR014729">
    <property type="entry name" value="Rossmann-like_a/b/a_fold"/>
</dbReference>
<keyword evidence="1" id="KW-0694">RNA-binding</keyword>
<accession>A0A5B8JBJ6</accession>
<dbReference type="GO" id="GO:0016740">
    <property type="term" value="F:transferase activity"/>
    <property type="evidence" value="ECO:0007669"/>
    <property type="project" value="UniProtKB-KW"/>
</dbReference>
<evidence type="ECO:0000313" key="2">
    <source>
        <dbReference type="EMBL" id="QDY86573.1"/>
    </source>
</evidence>
<dbReference type="Proteomes" id="UP000318927">
    <property type="component" value="Chromosome"/>
</dbReference>
<dbReference type="PANTHER" id="PTHR37825">
    <property type="entry name" value="TRNA(MET) CYTIDINE ACETATE LIGASE"/>
    <property type="match status" value="1"/>
</dbReference>